<protein>
    <submittedName>
        <fullName evidence="2">Uncharacterized protein</fullName>
    </submittedName>
</protein>
<comment type="caution">
    <text evidence="2">The sequence shown here is derived from an EMBL/GenBank/DDBJ whole genome shotgun (WGS) entry which is preliminary data.</text>
</comment>
<reference evidence="2" key="1">
    <citation type="submission" date="2023-03" db="EMBL/GenBank/DDBJ databases">
        <title>Massive genome expansion in bonnet fungi (Mycena s.s.) driven by repeated elements and novel gene families across ecological guilds.</title>
        <authorList>
            <consortium name="Lawrence Berkeley National Laboratory"/>
            <person name="Harder C.B."/>
            <person name="Miyauchi S."/>
            <person name="Viragh M."/>
            <person name="Kuo A."/>
            <person name="Thoen E."/>
            <person name="Andreopoulos B."/>
            <person name="Lu D."/>
            <person name="Skrede I."/>
            <person name="Drula E."/>
            <person name="Henrissat B."/>
            <person name="Morin E."/>
            <person name="Kohler A."/>
            <person name="Barry K."/>
            <person name="LaButti K."/>
            <person name="Morin E."/>
            <person name="Salamov A."/>
            <person name="Lipzen A."/>
            <person name="Mereny Z."/>
            <person name="Hegedus B."/>
            <person name="Baldrian P."/>
            <person name="Stursova M."/>
            <person name="Weitz H."/>
            <person name="Taylor A."/>
            <person name="Grigoriev I.V."/>
            <person name="Nagy L.G."/>
            <person name="Martin F."/>
            <person name="Kauserud H."/>
        </authorList>
    </citation>
    <scope>NUCLEOTIDE SEQUENCE</scope>
    <source>
        <strain evidence="2">CBHHK173m</strain>
    </source>
</reference>
<feature type="compositionally biased region" description="Basic and acidic residues" evidence="1">
    <location>
        <begin position="71"/>
        <end position="91"/>
    </location>
</feature>
<sequence>MGVHHDPSLEETLQWSRYPLDWTLKESMLKDEREAEELKRAAMQKNESMDEARADGNTATAGDGDNGLSDNDSRFKNNFQSERDATVTRRDSVTWDHNVSGSSAMSLSTEQETFPPCYPVDQPPPTRGTSVNGHRTPTYALAWVCPRDKLYENLGEGQPGIVNDRNIADIVAKRWSASDSGFSLAQMPVLGGDGNFYLITMYNDPVVNHLERVRDKFTDPLIEAARVALAVDQDLEKTLQWFRFPLDWLDKGAILQVNKQQLTVPPLSRPTKRNLFPLRKPVDEPPQRYKSLVDGHPTPLYVLAWVCSPDTFFDNLENGLPSETVDDRNFRNFVTEKWIGDFPYELSPLPLYAGGNYYLVAMFNKKASDHLRRIRERDIDPLIQAARVAFGVDNDPSLEATLQWFRFPLHWVSMEANLKYDREMDERVAAMKRKELMDNARADSDTGSTATSQSMV</sequence>
<gene>
    <name evidence="2" type="ORF">B0H15DRAFT_801374</name>
</gene>
<organism evidence="2 3">
    <name type="scientific">Mycena belliarum</name>
    <dbReference type="NCBI Taxonomy" id="1033014"/>
    <lineage>
        <taxon>Eukaryota</taxon>
        <taxon>Fungi</taxon>
        <taxon>Dikarya</taxon>
        <taxon>Basidiomycota</taxon>
        <taxon>Agaricomycotina</taxon>
        <taxon>Agaricomycetes</taxon>
        <taxon>Agaricomycetidae</taxon>
        <taxon>Agaricales</taxon>
        <taxon>Marasmiineae</taxon>
        <taxon>Mycenaceae</taxon>
        <taxon>Mycena</taxon>
    </lineage>
</organism>
<dbReference type="AlphaFoldDB" id="A0AAD6U750"/>
<dbReference type="Proteomes" id="UP001222325">
    <property type="component" value="Unassembled WGS sequence"/>
</dbReference>
<name>A0AAD6U750_9AGAR</name>
<dbReference type="EMBL" id="JARJCN010000029">
    <property type="protein sequence ID" value="KAJ7087325.1"/>
    <property type="molecule type" value="Genomic_DNA"/>
</dbReference>
<accession>A0AAD6U750</accession>
<proteinExistence type="predicted"/>
<evidence type="ECO:0000313" key="2">
    <source>
        <dbReference type="EMBL" id="KAJ7087325.1"/>
    </source>
</evidence>
<feature type="region of interest" description="Disordered" evidence="1">
    <location>
        <begin position="33"/>
        <end position="91"/>
    </location>
</feature>
<evidence type="ECO:0000256" key="1">
    <source>
        <dbReference type="SAM" id="MobiDB-lite"/>
    </source>
</evidence>
<evidence type="ECO:0000313" key="3">
    <source>
        <dbReference type="Proteomes" id="UP001222325"/>
    </source>
</evidence>
<keyword evidence="3" id="KW-1185">Reference proteome</keyword>